<dbReference type="EMBL" id="JZYX01000010">
    <property type="protein sequence ID" value="KJN29798.1"/>
    <property type="molecule type" value="Genomic_DNA"/>
</dbReference>
<sequence length="725" mass="80469">MTATTTTTQALIGWINETRLDAPVLDNDADALLARINAVQAREQAIERAMTRQSSIGLYGHSQSAKAHLLLSLCGSGNGRLNVTPGQRSFDYFSHINPGHALTNMAVRFTRETPDVVDEAFPLRLSLVTEAELVQLFITRTTLHPQIRAVDKAVIETRLEKWRGLRQPQGVPGITAQEVGAIARFWQSTVPAAKQQIDDALWHEFAQLVPSLDLSTRASVWSLLWGEQQELTQQWLNLAHVLHQTSHASALAAPLSLLVDSFGLPGEGFLTHDGTPALQDAQETLLHPLNDGEMLNAISIPVDVLAFLTRELVLPVENAALDNVDIIDIPLVEDTGADPLRQAKSQWLLEHYRQQLEPDVLVICNATAQHEQTTKKAKVLMNWVKETQPAEDSALPGLVWAITPHDARFTTRQNLDEAVQHLLGKPGLRWGTLQALDSHSMQRVIEWLSQATLPALRHKRLSTLKNGLRQALSSLMQSYLVPLVEEPGTRRAQAENMVRTLQSSAARHGELLDGLLPPLKAFETLLAVQQPREEQVNGLFTDTIDLFADSAQENTAQFQTKDKARLAHRVWINHLRQWSRNEATAARLGLEPAVLQQIVDVLVVTSYRLDLPQQLQRIVEADKSSAAQLHAVMGNFIGWLGYDQTPVATRPASRIRKGQAIFVTPVVSSAGPRLTRLGEQPVHAATAYVYDWLVALYSRAIENIDYHHPHDVQPGARKALQALLR</sequence>
<dbReference type="PATRIC" id="fig|1619248.3.peg.194"/>
<name>A0A0F1B729_9ENTR</name>
<reference evidence="1 2" key="1">
    <citation type="submission" date="2015-03" db="EMBL/GenBank/DDBJ databases">
        <authorList>
            <person name="McCorrison J."/>
            <person name="Sanka R."/>
            <person name="Adams M."/>
            <person name="Brinkac L."/>
            <person name="Nierman W."/>
            <person name="Sutton G."/>
            <person name="Nelson K."/>
            <person name="Kiedrowski L."/>
            <person name="Guerrero D."/>
            <person name="Bonomo R."/>
        </authorList>
    </citation>
    <scope>NUCLEOTIDE SEQUENCE [LARGE SCALE GENOMIC DNA]</scope>
    <source>
        <strain evidence="1 2">35699</strain>
    </source>
</reference>
<dbReference type="Pfam" id="PF10139">
    <property type="entry name" value="Virul_Fac"/>
    <property type="match status" value="2"/>
</dbReference>
<comment type="caution">
    <text evidence="1">The sequence shown here is derived from an EMBL/GenBank/DDBJ whole genome shotgun (WGS) entry which is preliminary data.</text>
</comment>
<dbReference type="OrthoDB" id="1060501at2"/>
<evidence type="ECO:0000313" key="1">
    <source>
        <dbReference type="EMBL" id="KJN29798.1"/>
    </source>
</evidence>
<accession>A0A0F1B729</accession>
<dbReference type="AlphaFoldDB" id="A0A0F1B729"/>
<proteinExistence type="predicted"/>
<protein>
    <submittedName>
        <fullName evidence="1">Virulence effector SrfC</fullName>
    </submittedName>
</protein>
<gene>
    <name evidence="1" type="ORF">SS37_06420</name>
</gene>
<dbReference type="PIRSF" id="PIRSF034586">
    <property type="entry name" value="Vir_effector_SfrC"/>
    <property type="match status" value="1"/>
</dbReference>
<dbReference type="InterPro" id="IPR017030">
    <property type="entry name" value="Vir_effector_SfrC"/>
</dbReference>
<dbReference type="RefSeq" id="WP_045285049.1">
    <property type="nucleotide sequence ID" value="NZ_JZYX01000010.1"/>
</dbReference>
<dbReference type="Proteomes" id="UP000033352">
    <property type="component" value="Unassembled WGS sequence"/>
</dbReference>
<organism evidence="1 2">
    <name type="scientific">Enterobacter sichuanensis</name>
    <dbReference type="NCBI Taxonomy" id="2071710"/>
    <lineage>
        <taxon>Bacteria</taxon>
        <taxon>Pseudomonadati</taxon>
        <taxon>Pseudomonadota</taxon>
        <taxon>Gammaproteobacteria</taxon>
        <taxon>Enterobacterales</taxon>
        <taxon>Enterobacteriaceae</taxon>
        <taxon>Enterobacter</taxon>
        <taxon>Enterobacter cloacae complex</taxon>
    </lineage>
</organism>
<evidence type="ECO:0000313" key="2">
    <source>
        <dbReference type="Proteomes" id="UP000033352"/>
    </source>
</evidence>